<organism evidence="1">
    <name type="scientific">marine metagenome</name>
    <dbReference type="NCBI Taxonomy" id="408172"/>
    <lineage>
        <taxon>unclassified sequences</taxon>
        <taxon>metagenomes</taxon>
        <taxon>ecological metagenomes</taxon>
    </lineage>
</organism>
<dbReference type="AlphaFoldDB" id="A0A381VL47"/>
<dbReference type="EMBL" id="UINC01008989">
    <property type="protein sequence ID" value="SVA40387.1"/>
    <property type="molecule type" value="Genomic_DNA"/>
</dbReference>
<feature type="non-terminal residue" evidence="1">
    <location>
        <position position="1"/>
    </location>
</feature>
<protein>
    <submittedName>
        <fullName evidence="1">Uncharacterized protein</fullName>
    </submittedName>
</protein>
<gene>
    <name evidence="1" type="ORF">METZ01_LOCUS93241</name>
</gene>
<reference evidence="1" key="1">
    <citation type="submission" date="2018-05" db="EMBL/GenBank/DDBJ databases">
        <authorList>
            <person name="Lanie J.A."/>
            <person name="Ng W.-L."/>
            <person name="Kazmierczak K.M."/>
            <person name="Andrzejewski T.M."/>
            <person name="Davidsen T.M."/>
            <person name="Wayne K.J."/>
            <person name="Tettelin H."/>
            <person name="Glass J.I."/>
            <person name="Rusch D."/>
            <person name="Podicherti R."/>
            <person name="Tsui H.-C.T."/>
            <person name="Winkler M.E."/>
        </authorList>
    </citation>
    <scope>NUCLEOTIDE SEQUENCE</scope>
</reference>
<proteinExistence type="predicted"/>
<name>A0A381VL47_9ZZZZ</name>
<sequence>VSRTLLVAPREVHDLVLRCARVAGCSAGVADRLARNVTAAEVDLGAAIEVFVDAMEGGNLPESPLASAPDVLAGAEVAARSGASATATFDPPAPLAGLSASIDETEGRGVVIRGVDGAATAGTMVSELVLSVGTADPPTVGPGAAYRDGLRVAGPAFDRLVEEAKRFLVAEATLDAIET</sequence>
<evidence type="ECO:0000313" key="1">
    <source>
        <dbReference type="EMBL" id="SVA40387.1"/>
    </source>
</evidence>
<accession>A0A381VL47</accession>